<name>A0ABT8FWX4_9MICO</name>
<dbReference type="SUPFAM" id="SSF50249">
    <property type="entry name" value="Nucleic acid-binding proteins"/>
    <property type="match status" value="1"/>
</dbReference>
<dbReference type="EMBL" id="JAHWXI010000018">
    <property type="protein sequence ID" value="MDN4465382.1"/>
    <property type="molecule type" value="Genomic_DNA"/>
</dbReference>
<sequence length="146" mass="16481">MVSEFVLPDGVYPVQVTDGGLDAPFWAGARENKILIQRCRDCRQFQWGPEHICHHCHSFDLEFDEVSPRGTVFSWERVWHPPHPRLAGAVPFVIVIVALDDAPAVRMVGNLVREAESDITIGARVVAEFEHHDAYSLIQWRPAATV</sequence>
<feature type="domain" description="ChsH2 C-terminal OB-fold" evidence="1">
    <location>
        <begin position="65"/>
        <end position="130"/>
    </location>
</feature>
<dbReference type="Pfam" id="PF01796">
    <property type="entry name" value="OB_ChsH2_C"/>
    <property type="match status" value="1"/>
</dbReference>
<proteinExistence type="predicted"/>
<dbReference type="InterPro" id="IPR002878">
    <property type="entry name" value="ChsH2_C"/>
</dbReference>
<dbReference type="Gene3D" id="6.10.30.10">
    <property type="match status" value="1"/>
</dbReference>
<evidence type="ECO:0000313" key="3">
    <source>
        <dbReference type="EMBL" id="MDN4465382.1"/>
    </source>
</evidence>
<feature type="domain" description="ChsH2 rubredoxin-like zinc ribbon" evidence="2">
    <location>
        <begin position="26"/>
        <end position="62"/>
    </location>
</feature>
<reference evidence="3" key="1">
    <citation type="submission" date="2021-06" db="EMBL/GenBank/DDBJ databases">
        <title>Genome-based taxonomic framework of Microbacterium strains isolated from marine environment, the description of four new species and reclassification of four preexisting species.</title>
        <authorList>
            <person name="Lee S.D."/>
            <person name="Kim S.-M."/>
            <person name="Byeon Y.-S."/>
            <person name="Yang H.L."/>
            <person name="Kim I.S."/>
        </authorList>
    </citation>
    <scope>NUCLEOTIDE SEQUENCE</scope>
    <source>
        <strain evidence="3">KACC 20510</strain>
    </source>
</reference>
<dbReference type="PANTHER" id="PTHR34075:SF5">
    <property type="entry name" value="BLR3430 PROTEIN"/>
    <property type="match status" value="1"/>
</dbReference>
<dbReference type="InterPro" id="IPR022002">
    <property type="entry name" value="ChsH2_Znr"/>
</dbReference>
<dbReference type="PANTHER" id="PTHR34075">
    <property type="entry name" value="BLR3430 PROTEIN"/>
    <property type="match status" value="1"/>
</dbReference>
<accession>A0ABT8FWX4</accession>
<dbReference type="InterPro" id="IPR052513">
    <property type="entry name" value="Thioester_dehydratase-like"/>
</dbReference>
<evidence type="ECO:0000313" key="4">
    <source>
        <dbReference type="Proteomes" id="UP001172731"/>
    </source>
</evidence>
<evidence type="ECO:0000259" key="1">
    <source>
        <dbReference type="Pfam" id="PF01796"/>
    </source>
</evidence>
<evidence type="ECO:0000259" key="2">
    <source>
        <dbReference type="Pfam" id="PF12172"/>
    </source>
</evidence>
<dbReference type="InterPro" id="IPR012340">
    <property type="entry name" value="NA-bd_OB-fold"/>
</dbReference>
<dbReference type="Pfam" id="PF12172">
    <property type="entry name" value="zf-ChsH2"/>
    <property type="match status" value="1"/>
</dbReference>
<keyword evidence="4" id="KW-1185">Reference proteome</keyword>
<dbReference type="Proteomes" id="UP001172731">
    <property type="component" value="Unassembled WGS sequence"/>
</dbReference>
<organism evidence="3 4">
    <name type="scientific">Microbacterium aurantiacum</name>
    <dbReference type="NCBI Taxonomy" id="162393"/>
    <lineage>
        <taxon>Bacteria</taxon>
        <taxon>Bacillati</taxon>
        <taxon>Actinomycetota</taxon>
        <taxon>Actinomycetes</taxon>
        <taxon>Micrococcales</taxon>
        <taxon>Microbacteriaceae</taxon>
        <taxon>Microbacterium</taxon>
    </lineage>
</organism>
<dbReference type="RefSeq" id="WP_301135304.1">
    <property type="nucleotide sequence ID" value="NZ_BAAAUQ010000016.1"/>
</dbReference>
<gene>
    <name evidence="3" type="ORF">KZC48_13390</name>
</gene>
<protein>
    <submittedName>
        <fullName evidence="3">OB-fold domain-containing protein</fullName>
    </submittedName>
</protein>
<comment type="caution">
    <text evidence="3">The sequence shown here is derived from an EMBL/GenBank/DDBJ whole genome shotgun (WGS) entry which is preliminary data.</text>
</comment>